<dbReference type="EMBL" id="PKMF04000704">
    <property type="protein sequence ID" value="KAK7821333.1"/>
    <property type="molecule type" value="Genomic_DNA"/>
</dbReference>
<accession>A0AAW0J409</accession>
<reference evidence="1 2" key="1">
    <citation type="journal article" date="2018" name="Sci. Data">
        <title>The draft genome sequence of cork oak.</title>
        <authorList>
            <person name="Ramos A.M."/>
            <person name="Usie A."/>
            <person name="Barbosa P."/>
            <person name="Barros P.M."/>
            <person name="Capote T."/>
            <person name="Chaves I."/>
            <person name="Simoes F."/>
            <person name="Abreu I."/>
            <person name="Carrasquinho I."/>
            <person name="Faro C."/>
            <person name="Guimaraes J.B."/>
            <person name="Mendonca D."/>
            <person name="Nobrega F."/>
            <person name="Rodrigues L."/>
            <person name="Saibo N.J.M."/>
            <person name="Varela M.C."/>
            <person name="Egas C."/>
            <person name="Matos J."/>
            <person name="Miguel C.M."/>
            <person name="Oliveira M.M."/>
            <person name="Ricardo C.P."/>
            <person name="Goncalves S."/>
        </authorList>
    </citation>
    <scope>NUCLEOTIDE SEQUENCE [LARGE SCALE GENOMIC DNA]</scope>
    <source>
        <strain evidence="2">cv. HL8</strain>
    </source>
</reference>
<evidence type="ECO:0000313" key="2">
    <source>
        <dbReference type="Proteomes" id="UP000237347"/>
    </source>
</evidence>
<sequence length="255" mass="27711">MTNASAPELFDLAAQMEDHDVVPNTTSFNLVLKAMYKAKETIVHAHGQTPGVAHMLVPILPHVLHSLPLLHHIDSEDSAAEIDLGSNIFELIFSSPGIYFEFGLDSFEIDVPFGVNTTSACNVFPKLTISAFNGFLHLLLPSSTVTFMSDWIFSGEPAPGLATTGAGHGLTSFAPLKLDFLPLSKPRTKITSSPLAEYGAAFRLEMNCCWSLKNTSVSMFARKTAIWPTSIPDSLIADFHLVSRNAFRGSGKFLL</sequence>
<organism evidence="1 2">
    <name type="scientific">Quercus suber</name>
    <name type="common">Cork oak</name>
    <dbReference type="NCBI Taxonomy" id="58331"/>
    <lineage>
        <taxon>Eukaryota</taxon>
        <taxon>Viridiplantae</taxon>
        <taxon>Streptophyta</taxon>
        <taxon>Embryophyta</taxon>
        <taxon>Tracheophyta</taxon>
        <taxon>Spermatophyta</taxon>
        <taxon>Magnoliopsida</taxon>
        <taxon>eudicotyledons</taxon>
        <taxon>Gunneridae</taxon>
        <taxon>Pentapetalae</taxon>
        <taxon>rosids</taxon>
        <taxon>fabids</taxon>
        <taxon>Fagales</taxon>
        <taxon>Fagaceae</taxon>
        <taxon>Quercus</taxon>
    </lineage>
</organism>
<comment type="caution">
    <text evidence="1">The sequence shown here is derived from an EMBL/GenBank/DDBJ whole genome shotgun (WGS) entry which is preliminary data.</text>
</comment>
<name>A0AAW0J409_QUESU</name>
<keyword evidence="2" id="KW-1185">Reference proteome</keyword>
<dbReference type="Proteomes" id="UP000237347">
    <property type="component" value="Unassembled WGS sequence"/>
</dbReference>
<gene>
    <name evidence="1" type="ORF">CFP56_037799</name>
</gene>
<dbReference type="AlphaFoldDB" id="A0AAW0J409"/>
<proteinExistence type="predicted"/>
<protein>
    <submittedName>
        <fullName evidence="1">Pentatricopeptide repeat-containing protein</fullName>
    </submittedName>
</protein>
<evidence type="ECO:0000313" key="1">
    <source>
        <dbReference type="EMBL" id="KAK7821333.1"/>
    </source>
</evidence>